<dbReference type="Proteomes" id="UP001151760">
    <property type="component" value="Unassembled WGS sequence"/>
</dbReference>
<comment type="caution">
    <text evidence="1">The sequence shown here is derived from an EMBL/GenBank/DDBJ whole genome shotgun (WGS) entry which is preliminary data.</text>
</comment>
<keyword evidence="2" id="KW-1185">Reference proteome</keyword>
<gene>
    <name evidence="1" type="ORF">Tco_0652315</name>
</gene>
<evidence type="ECO:0000313" key="2">
    <source>
        <dbReference type="Proteomes" id="UP001151760"/>
    </source>
</evidence>
<name>A0ABQ4WX97_9ASTR</name>
<dbReference type="EMBL" id="BQNB010009012">
    <property type="protein sequence ID" value="GJS57531.1"/>
    <property type="molecule type" value="Genomic_DNA"/>
</dbReference>
<organism evidence="1 2">
    <name type="scientific">Tanacetum coccineum</name>
    <dbReference type="NCBI Taxonomy" id="301880"/>
    <lineage>
        <taxon>Eukaryota</taxon>
        <taxon>Viridiplantae</taxon>
        <taxon>Streptophyta</taxon>
        <taxon>Embryophyta</taxon>
        <taxon>Tracheophyta</taxon>
        <taxon>Spermatophyta</taxon>
        <taxon>Magnoliopsida</taxon>
        <taxon>eudicotyledons</taxon>
        <taxon>Gunneridae</taxon>
        <taxon>Pentapetalae</taxon>
        <taxon>asterids</taxon>
        <taxon>campanulids</taxon>
        <taxon>Asterales</taxon>
        <taxon>Asteraceae</taxon>
        <taxon>Asteroideae</taxon>
        <taxon>Anthemideae</taxon>
        <taxon>Anthemidinae</taxon>
        <taxon>Tanacetum</taxon>
    </lineage>
</organism>
<reference evidence="1" key="2">
    <citation type="submission" date="2022-01" db="EMBL/GenBank/DDBJ databases">
        <authorList>
            <person name="Yamashiro T."/>
            <person name="Shiraishi A."/>
            <person name="Satake H."/>
            <person name="Nakayama K."/>
        </authorList>
    </citation>
    <scope>NUCLEOTIDE SEQUENCE</scope>
</reference>
<reference evidence="1" key="1">
    <citation type="journal article" date="2022" name="Int. J. Mol. Sci.">
        <title>Draft Genome of Tanacetum Coccineum: Genomic Comparison of Closely Related Tanacetum-Family Plants.</title>
        <authorList>
            <person name="Yamashiro T."/>
            <person name="Shiraishi A."/>
            <person name="Nakayama K."/>
            <person name="Satake H."/>
        </authorList>
    </citation>
    <scope>NUCLEOTIDE SEQUENCE</scope>
</reference>
<evidence type="ECO:0000313" key="1">
    <source>
        <dbReference type="EMBL" id="GJS57531.1"/>
    </source>
</evidence>
<protein>
    <submittedName>
        <fullName evidence="1">Uncharacterized protein</fullName>
    </submittedName>
</protein>
<accession>A0ABQ4WX97</accession>
<proteinExistence type="predicted"/>
<sequence>MRAPAPPGPGTHDYAEQESHLLPDAATVELLYLPKPDVVVLHYPLALAKTSTLLAAELSPISHSGLGVVSSSLFRGGVSASEISAMRLVDGIGYRIRGAKNEMVGSGGDGVGASSSAGTKSLGCSGSGMYTGTWSAGTYSGERGACSRKTTIVRAASRKDSSDWNTTKIVHRVIRSICNGRIS</sequence>